<sequence length="154" mass="17139">MNDGCWYAAEAAFVFLPDGHGSVGFESEAEELNLYVCAVLEEEDGADEIEIGLGSAPLPSRFGFSTMLYSGNNNPPSFLFPWSQIIHLSIKCDQLIPESRLEQRQRLTIPDVHTPDVVDHSVVIHEILVLNLRHVILTTNYNLLDTHSSSTKKS</sequence>
<dbReference type="Proteomes" id="UP001465976">
    <property type="component" value="Unassembled WGS sequence"/>
</dbReference>
<reference evidence="1 2" key="1">
    <citation type="submission" date="2024-02" db="EMBL/GenBank/DDBJ databases">
        <title>A draft genome for the cacao thread blight pathogen Marasmius crinis-equi.</title>
        <authorList>
            <person name="Cohen S.P."/>
            <person name="Baruah I.K."/>
            <person name="Amoako-Attah I."/>
            <person name="Bukari Y."/>
            <person name="Meinhardt L.W."/>
            <person name="Bailey B.A."/>
        </authorList>
    </citation>
    <scope>NUCLEOTIDE SEQUENCE [LARGE SCALE GENOMIC DNA]</scope>
    <source>
        <strain evidence="1 2">GH-76</strain>
    </source>
</reference>
<comment type="caution">
    <text evidence="1">The sequence shown here is derived from an EMBL/GenBank/DDBJ whole genome shotgun (WGS) entry which is preliminary data.</text>
</comment>
<keyword evidence="2" id="KW-1185">Reference proteome</keyword>
<accession>A0ABR3F1P0</accession>
<evidence type="ECO:0000313" key="2">
    <source>
        <dbReference type="Proteomes" id="UP001465976"/>
    </source>
</evidence>
<name>A0ABR3F1P0_9AGAR</name>
<dbReference type="EMBL" id="JBAHYK010001203">
    <property type="protein sequence ID" value="KAL0569051.1"/>
    <property type="molecule type" value="Genomic_DNA"/>
</dbReference>
<evidence type="ECO:0000313" key="1">
    <source>
        <dbReference type="EMBL" id="KAL0569051.1"/>
    </source>
</evidence>
<gene>
    <name evidence="1" type="ORF">V5O48_012920</name>
</gene>
<organism evidence="1 2">
    <name type="scientific">Marasmius crinis-equi</name>
    <dbReference type="NCBI Taxonomy" id="585013"/>
    <lineage>
        <taxon>Eukaryota</taxon>
        <taxon>Fungi</taxon>
        <taxon>Dikarya</taxon>
        <taxon>Basidiomycota</taxon>
        <taxon>Agaricomycotina</taxon>
        <taxon>Agaricomycetes</taxon>
        <taxon>Agaricomycetidae</taxon>
        <taxon>Agaricales</taxon>
        <taxon>Marasmiineae</taxon>
        <taxon>Marasmiaceae</taxon>
        <taxon>Marasmius</taxon>
    </lineage>
</organism>
<proteinExistence type="predicted"/>
<protein>
    <submittedName>
        <fullName evidence="1">Uncharacterized protein</fullName>
    </submittedName>
</protein>